<accession>G4T333</accession>
<dbReference type="InterPro" id="IPR027021">
    <property type="entry name" value="C-di-GMP_BP_PA4608"/>
</dbReference>
<gene>
    <name evidence="3" type="ordered locus">MEALZ_3110</name>
</gene>
<dbReference type="EMBL" id="FO082060">
    <property type="protein sequence ID" value="CCE24775.1"/>
    <property type="molecule type" value="Genomic_DNA"/>
</dbReference>
<keyword evidence="1" id="KW-0547">Nucleotide-binding</keyword>
<organism evidence="3 4">
    <name type="scientific">Methylotuvimicrobium alcaliphilum (strain DSM 19304 / NCIMB 14124 / VKM B-2133 / 20Z)</name>
    <name type="common">Methylomicrobium alcaliphilum</name>
    <dbReference type="NCBI Taxonomy" id="1091494"/>
    <lineage>
        <taxon>Bacteria</taxon>
        <taxon>Pseudomonadati</taxon>
        <taxon>Pseudomonadota</taxon>
        <taxon>Gammaproteobacteria</taxon>
        <taxon>Methylococcales</taxon>
        <taxon>Methylococcaceae</taxon>
        <taxon>Methylotuvimicrobium</taxon>
    </lineage>
</organism>
<dbReference type="PIRSF" id="PIRSF028141">
    <property type="entry name" value="C-di-GMP_BP_PA4608"/>
    <property type="match status" value="1"/>
</dbReference>
<dbReference type="PATRIC" id="fig|271065.3.peg.3206"/>
<dbReference type="STRING" id="1091494.MEALZ_3110"/>
<dbReference type="InterPro" id="IPR009875">
    <property type="entry name" value="PilZ_domain"/>
</dbReference>
<sequence>MKTTSPTDKRRYHRIFYDTPAQLSCDEINQPCRLVDLSLKGCLLRFEGPWQGDLEKIYMLTFSLSEDYTIAMALSISHIVDDTAGFKCEHIDIDSITHLRRLVELNLGDSELLERDLLALTELEL</sequence>
<dbReference type="HOGENOM" id="CLU_146776_0_1_6"/>
<dbReference type="KEGG" id="mah:MEALZ_3110"/>
<keyword evidence="4" id="KW-1185">Reference proteome</keyword>
<comment type="function">
    <text evidence="1">Binds the second messenger bis-(3'-5') cyclic dimeric guanosine monophosphate (c-di-GMP). Can bind two c-di-GMP molecules per monomer. May play a role in bacterial second-messenger regulated processes. Binding to c-di-GMP induces a conformational change of the C- and N-termini resulting in the exposure of a highly negative surface on one side of the protein to a possible effector protein.</text>
</comment>
<evidence type="ECO:0000313" key="3">
    <source>
        <dbReference type="EMBL" id="CCE24775.1"/>
    </source>
</evidence>
<dbReference type="Gene3D" id="2.40.10.220">
    <property type="entry name" value="predicted glycosyltransferase like domains"/>
    <property type="match status" value="1"/>
</dbReference>
<evidence type="ECO:0000259" key="2">
    <source>
        <dbReference type="Pfam" id="PF07238"/>
    </source>
</evidence>
<protein>
    <recommendedName>
        <fullName evidence="1">Cyclic diguanosine monophosphate-binding protein</fullName>
        <shortName evidence="1">c-di-GMP-binding protein</shortName>
    </recommendedName>
    <alternativeName>
        <fullName evidence="1">Pilz domain-containing protein</fullName>
    </alternativeName>
</protein>
<reference evidence="4" key="1">
    <citation type="journal article" date="2012" name="J. Bacteriol.">
        <title>Genome sequence of the haloalkaliphilic methanotrophic bacterium Methylomicrobium alcaliphilum 20Z.</title>
        <authorList>
            <person name="Vuilleumier S."/>
            <person name="Khmelenina V.N."/>
            <person name="Bringel F."/>
            <person name="Reshetnikov A.S."/>
            <person name="Lajus A."/>
            <person name="Mangenot S."/>
            <person name="Rouy Z."/>
            <person name="Op den Camp H.J."/>
            <person name="Jetten M.S."/>
            <person name="Dispirito A.A."/>
            <person name="Dunfield P."/>
            <person name="Klotz M.G."/>
            <person name="Semrau J.D."/>
            <person name="Stein L.Y."/>
            <person name="Barbe V."/>
            <person name="Medigue C."/>
            <person name="Trotsenko Y.A."/>
            <person name="Kalyuzhnaya M.G."/>
        </authorList>
    </citation>
    <scope>NUCLEOTIDE SEQUENCE [LARGE SCALE GENOMIC DNA]</scope>
    <source>
        <strain evidence="4">DSM 19304 / NCIMB 14124 / VKM B-2133 / 20Z</strain>
    </source>
</reference>
<feature type="domain" description="PilZ" evidence="2">
    <location>
        <begin position="8"/>
        <end position="104"/>
    </location>
</feature>
<dbReference type="Pfam" id="PF07238">
    <property type="entry name" value="PilZ"/>
    <property type="match status" value="1"/>
</dbReference>
<dbReference type="SUPFAM" id="SSF141371">
    <property type="entry name" value="PilZ domain-like"/>
    <property type="match status" value="1"/>
</dbReference>
<name>G4T333_META2</name>
<evidence type="ECO:0000256" key="1">
    <source>
        <dbReference type="PIRNR" id="PIRNR028141"/>
    </source>
</evidence>
<evidence type="ECO:0000313" key="4">
    <source>
        <dbReference type="Proteomes" id="UP000008315"/>
    </source>
</evidence>
<dbReference type="RefSeq" id="WP_014149537.1">
    <property type="nucleotide sequence ID" value="NC_016112.1"/>
</dbReference>
<dbReference type="AlphaFoldDB" id="G4T333"/>
<dbReference type="GO" id="GO:0035438">
    <property type="term" value="F:cyclic-di-GMP binding"/>
    <property type="evidence" value="ECO:0007669"/>
    <property type="project" value="InterPro"/>
</dbReference>
<proteinExistence type="predicted"/>
<keyword evidence="1" id="KW-0973">c-di-GMP</keyword>
<dbReference type="Proteomes" id="UP000008315">
    <property type="component" value="Chromosome"/>
</dbReference>
<comment type="subunit">
    <text evidence="1">Monomer in both c-di-GMP-bound and free forms.</text>
</comment>